<gene>
    <name evidence="5" type="ORF">EV702DRAFT_967596</name>
</gene>
<reference evidence="5" key="1">
    <citation type="journal article" date="2020" name="New Phytol.">
        <title>Comparative genomics reveals dynamic genome evolution in host specialist ectomycorrhizal fungi.</title>
        <authorList>
            <person name="Lofgren L.A."/>
            <person name="Nguyen N.H."/>
            <person name="Vilgalys R."/>
            <person name="Ruytinx J."/>
            <person name="Liao H.L."/>
            <person name="Branco S."/>
            <person name="Kuo A."/>
            <person name="LaButti K."/>
            <person name="Lipzen A."/>
            <person name="Andreopoulos W."/>
            <person name="Pangilinan J."/>
            <person name="Riley R."/>
            <person name="Hundley H."/>
            <person name="Na H."/>
            <person name="Barry K."/>
            <person name="Grigoriev I.V."/>
            <person name="Stajich J.E."/>
            <person name="Kennedy P.G."/>
        </authorList>
    </citation>
    <scope>NUCLEOTIDE SEQUENCE</scope>
    <source>
        <strain evidence="5">DOB743</strain>
    </source>
</reference>
<feature type="domain" description="Enoyl-CoA hydratase/isomerase" evidence="4">
    <location>
        <begin position="50"/>
        <end position="390"/>
    </location>
</feature>
<dbReference type="Proteomes" id="UP000714275">
    <property type="component" value="Unassembled WGS sequence"/>
</dbReference>
<dbReference type="SUPFAM" id="SSF52096">
    <property type="entry name" value="ClpP/crotonase"/>
    <property type="match status" value="1"/>
</dbReference>
<dbReference type="Gene3D" id="3.90.226.10">
    <property type="entry name" value="2-enoyl-CoA Hydratase, Chain A, domain 1"/>
    <property type="match status" value="1"/>
</dbReference>
<dbReference type="GO" id="GO:0005739">
    <property type="term" value="C:mitochondrion"/>
    <property type="evidence" value="ECO:0007669"/>
    <property type="project" value="TreeGrafter"/>
</dbReference>
<evidence type="ECO:0000313" key="5">
    <source>
        <dbReference type="EMBL" id="KAG1778483.1"/>
    </source>
</evidence>
<dbReference type="Pfam" id="PF16113">
    <property type="entry name" value="ECH_2"/>
    <property type="match status" value="1"/>
</dbReference>
<evidence type="ECO:0000256" key="1">
    <source>
        <dbReference type="ARBA" id="ARBA00001709"/>
    </source>
</evidence>
<dbReference type="EC" id="3.1.2.4" evidence="2"/>
<dbReference type="InterPro" id="IPR032259">
    <property type="entry name" value="HIBYL-CoA-H"/>
</dbReference>
<comment type="catalytic activity">
    <reaction evidence="1">
        <text>3-hydroxy-2-methylpropanoyl-CoA + H2O = 3-hydroxy-2-methylpropanoate + CoA + H(+)</text>
        <dbReference type="Rhea" id="RHEA:20888"/>
        <dbReference type="ChEBI" id="CHEBI:11805"/>
        <dbReference type="ChEBI" id="CHEBI:15377"/>
        <dbReference type="ChEBI" id="CHEBI:15378"/>
        <dbReference type="ChEBI" id="CHEBI:57287"/>
        <dbReference type="ChEBI" id="CHEBI:57340"/>
        <dbReference type="EC" id="3.1.2.4"/>
    </reaction>
</comment>
<evidence type="ECO:0000259" key="4">
    <source>
        <dbReference type="Pfam" id="PF16113"/>
    </source>
</evidence>
<dbReference type="EMBL" id="JABBWD010000015">
    <property type="protein sequence ID" value="KAG1778483.1"/>
    <property type="molecule type" value="Genomic_DNA"/>
</dbReference>
<keyword evidence="3 5" id="KW-0378">Hydrolase</keyword>
<dbReference type="CDD" id="cd06558">
    <property type="entry name" value="crotonase-like"/>
    <property type="match status" value="1"/>
</dbReference>
<dbReference type="AlphaFoldDB" id="A0A9P6ZXZ3"/>
<comment type="caution">
    <text evidence="5">The sequence shown here is derived from an EMBL/GenBank/DDBJ whole genome shotgun (WGS) entry which is preliminary data.</text>
</comment>
<dbReference type="InterPro" id="IPR045004">
    <property type="entry name" value="ECH_dom"/>
</dbReference>
<evidence type="ECO:0000256" key="3">
    <source>
        <dbReference type="ARBA" id="ARBA00022801"/>
    </source>
</evidence>
<accession>A0A9P6ZXZ3</accession>
<name>A0A9P6ZXZ3_9AGAM</name>
<sequence length="488" mass="53085">MLATALTRMSRNSVSAALARTSAVAAHMSTSTQATPLEQPVLFESDGATRTYVLNRASKLNALNTDMLKLMRPQLEQWSKSDLCKIIVGTGIGRAFCAGGDIATVLQHSLHDATRSKAIEFFRDEFEMNYILSALPKPYVTILDGITMGGGVGLAISAPFRVATEKSVFAMPETKIGYCPDVGASFFLSKIDGEIGTYLALTSETLAGREVFELGFATHFVSSRTVPNLLTRLSDLEDPTPAMIDRTIEDHHAKRLPDEPVGKLTGRTRQALDMAFQHDTVEEIVEDLTKLASTSDDSVARWASETLETLHMRSPTSLKVALEAVRRGKKMTLLQALQMEMGIATAYCSGASSDFTAGITAVLVDKIRGRPAWSPDQLIDVSDEIVRRFFERDSNYLGAVPTLTPPDFLSNGKQNPMKFALPSEDAILQIAKSKARKDPISLSDLVAHFDGLHSGKQGVAEKVVEVVKRSCDVIGNQGSEVVNCKEQL</sequence>
<evidence type="ECO:0000313" key="6">
    <source>
        <dbReference type="Proteomes" id="UP000714275"/>
    </source>
</evidence>
<proteinExistence type="predicted"/>
<dbReference type="GO" id="GO:0006574">
    <property type="term" value="P:L-valine catabolic process"/>
    <property type="evidence" value="ECO:0007669"/>
    <property type="project" value="TreeGrafter"/>
</dbReference>
<keyword evidence="6" id="KW-1185">Reference proteome</keyword>
<dbReference type="GO" id="GO:0003860">
    <property type="term" value="F:3-hydroxyisobutyryl-CoA hydrolase activity"/>
    <property type="evidence" value="ECO:0007669"/>
    <property type="project" value="UniProtKB-EC"/>
</dbReference>
<dbReference type="InterPro" id="IPR029045">
    <property type="entry name" value="ClpP/crotonase-like_dom_sf"/>
</dbReference>
<dbReference type="PANTHER" id="PTHR43176:SF3">
    <property type="entry name" value="3-HYDROXYISOBUTYRYL-COA HYDROLASE, MITOCHONDRIAL"/>
    <property type="match status" value="1"/>
</dbReference>
<dbReference type="PROSITE" id="PS00166">
    <property type="entry name" value="ENOYL_COA_HYDRATASE"/>
    <property type="match status" value="1"/>
</dbReference>
<dbReference type="InterPro" id="IPR018376">
    <property type="entry name" value="Enoyl-CoA_hyd/isom_CS"/>
</dbReference>
<dbReference type="NCBIfam" id="NF004127">
    <property type="entry name" value="PRK05617.1"/>
    <property type="match status" value="1"/>
</dbReference>
<evidence type="ECO:0000256" key="2">
    <source>
        <dbReference type="ARBA" id="ARBA00011915"/>
    </source>
</evidence>
<dbReference type="PANTHER" id="PTHR43176">
    <property type="entry name" value="3-HYDROXYISOBUTYRYL-COA HYDROLASE-RELATED"/>
    <property type="match status" value="1"/>
</dbReference>
<protein>
    <recommendedName>
        <fullName evidence="2">3-hydroxyisobutyryl-CoA hydrolase</fullName>
        <ecNumber evidence="2">3.1.2.4</ecNumber>
    </recommendedName>
</protein>
<organism evidence="5 6">
    <name type="scientific">Suillus placidus</name>
    <dbReference type="NCBI Taxonomy" id="48579"/>
    <lineage>
        <taxon>Eukaryota</taxon>
        <taxon>Fungi</taxon>
        <taxon>Dikarya</taxon>
        <taxon>Basidiomycota</taxon>
        <taxon>Agaricomycotina</taxon>
        <taxon>Agaricomycetes</taxon>
        <taxon>Agaricomycetidae</taxon>
        <taxon>Boletales</taxon>
        <taxon>Suillineae</taxon>
        <taxon>Suillaceae</taxon>
        <taxon>Suillus</taxon>
    </lineage>
</organism>
<dbReference type="OrthoDB" id="1737613at2759"/>